<dbReference type="PROSITE" id="PS50893">
    <property type="entry name" value="ABC_TRANSPORTER_2"/>
    <property type="match status" value="1"/>
</dbReference>
<gene>
    <name evidence="7" type="ORF">AZ34_04140</name>
</gene>
<dbReference type="InterPro" id="IPR029439">
    <property type="entry name" value="Wzt_C"/>
</dbReference>
<dbReference type="CDD" id="cd03220">
    <property type="entry name" value="ABC_KpsT_Wzt"/>
    <property type="match status" value="1"/>
</dbReference>
<dbReference type="PROSITE" id="PS00211">
    <property type="entry name" value="ABC_TRANSPORTER_1"/>
    <property type="match status" value="1"/>
</dbReference>
<dbReference type="SMART" id="SM00382">
    <property type="entry name" value="AAA"/>
    <property type="match status" value="1"/>
</dbReference>
<evidence type="ECO:0000256" key="2">
    <source>
        <dbReference type="ARBA" id="ARBA00022448"/>
    </source>
</evidence>
<dbReference type="eggNOG" id="COG1134">
    <property type="taxonomic scope" value="Bacteria"/>
</dbReference>
<dbReference type="EMBL" id="JEMG01000001">
    <property type="protein sequence ID" value="EYC50345.1"/>
    <property type="molecule type" value="Genomic_DNA"/>
</dbReference>
<evidence type="ECO:0000313" key="7">
    <source>
        <dbReference type="EMBL" id="EYC50345.1"/>
    </source>
</evidence>
<accession>A0A016XEJ9</accession>
<dbReference type="Gene3D" id="3.40.50.300">
    <property type="entry name" value="P-loop containing nucleotide triphosphate hydrolases"/>
    <property type="match status" value="1"/>
</dbReference>
<dbReference type="GO" id="GO:0140359">
    <property type="term" value="F:ABC-type transporter activity"/>
    <property type="evidence" value="ECO:0007669"/>
    <property type="project" value="InterPro"/>
</dbReference>
<keyword evidence="4" id="KW-0547">Nucleotide-binding</keyword>
<evidence type="ECO:0000313" key="8">
    <source>
        <dbReference type="Proteomes" id="UP000023268"/>
    </source>
</evidence>
<dbReference type="InterPro" id="IPR015860">
    <property type="entry name" value="ABC_transpr_TagH-like"/>
</dbReference>
<keyword evidence="3" id="KW-1003">Cell membrane</keyword>
<dbReference type="AlphaFoldDB" id="A0A016XEJ9"/>
<reference evidence="7 8" key="1">
    <citation type="submission" date="2014-02" db="EMBL/GenBank/DDBJ databases">
        <title>Draft Genome of Hylemonella gracilis isolated from the Niagara River.</title>
        <authorList>
            <person name="Pawlowski D.R."/>
            <person name="Koudelka G.B."/>
        </authorList>
    </citation>
    <scope>NUCLEOTIDE SEQUENCE [LARGE SCALE GENOMIC DNA]</scope>
    <source>
        <strain evidence="7 8">Niagara R</strain>
    </source>
</reference>
<dbReference type="STRING" id="1458275.AZ34_04140"/>
<dbReference type="Gene3D" id="2.70.50.60">
    <property type="entry name" value="abc- transporter (atp binding component) like domain"/>
    <property type="match status" value="1"/>
</dbReference>
<evidence type="ECO:0000256" key="3">
    <source>
        <dbReference type="ARBA" id="ARBA00022475"/>
    </source>
</evidence>
<sequence length="463" mass="50790">MSSDEIAIRVQGLSKCYQIYDRPQDRLKQFILPRVRPLLGKSPRNYFREFWALRDVSFEVKKGEVVGIIGRNGSGKSTLLQMICGTLNPTSGSIQTQGRIAALLELGSGFNPEFTGRENVYMNAAVLGLSKEETDARFDEIAAFADIGDFIEQPVKTYSSGMIVRLAFGVIAHVDADVLVVDEALAVGDAVFTQKCMRFIRSFREQGTLLFVSHDMSAVQNLCQTAIWLHQGQVRQRGTSKGVGEAYLQYTLQEVYGSAEKLISVGQDVPKDALSAQPEHADETEKVETVDAPILEYGARFSVRDNLAQAKGWTTGAAEILSVQLERQDGKDAASFEGGERVCLRIRAKAHQFLASPILGFLVRDRLGQDLFGENSLPFSSASLTPVNAGQEFEAKFVFRLPMLPNGDYAITAAVADGTLHANVEHHWLHDAVIIHVSSSKVRWGLVGVAFESVSLIGCEEGK</sequence>
<dbReference type="RefSeq" id="WP_035605076.1">
    <property type="nucleotide sequence ID" value="NZ_JEMG01000001.1"/>
</dbReference>
<dbReference type="InterPro" id="IPR050683">
    <property type="entry name" value="Bact_Polysacc_Export_ATP-bd"/>
</dbReference>
<comment type="similarity">
    <text evidence="1">Belongs to the ABC transporter superfamily.</text>
</comment>
<evidence type="ECO:0000256" key="1">
    <source>
        <dbReference type="ARBA" id="ARBA00005417"/>
    </source>
</evidence>
<dbReference type="Proteomes" id="UP000023268">
    <property type="component" value="Unassembled WGS sequence"/>
</dbReference>
<name>A0A016XEJ9_9BURK</name>
<evidence type="ECO:0000256" key="5">
    <source>
        <dbReference type="ARBA" id="ARBA00022840"/>
    </source>
</evidence>
<keyword evidence="2" id="KW-0813">Transport</keyword>
<keyword evidence="3" id="KW-0472">Membrane</keyword>
<protein>
    <submittedName>
        <fullName evidence="7">ABC transporter ATP-binding protein</fullName>
    </submittedName>
</protein>
<dbReference type="InterPro" id="IPR017871">
    <property type="entry name" value="ABC_transporter-like_CS"/>
</dbReference>
<dbReference type="Pfam" id="PF00005">
    <property type="entry name" value="ABC_tran"/>
    <property type="match status" value="1"/>
</dbReference>
<proteinExistence type="inferred from homology"/>
<dbReference type="Pfam" id="PF14524">
    <property type="entry name" value="Wzt_C"/>
    <property type="match status" value="1"/>
</dbReference>
<feature type="domain" description="ABC transporter" evidence="6">
    <location>
        <begin position="33"/>
        <end position="256"/>
    </location>
</feature>
<dbReference type="PANTHER" id="PTHR46743">
    <property type="entry name" value="TEICHOIC ACIDS EXPORT ATP-BINDING PROTEIN TAGH"/>
    <property type="match status" value="1"/>
</dbReference>
<dbReference type="GO" id="GO:0005524">
    <property type="term" value="F:ATP binding"/>
    <property type="evidence" value="ECO:0007669"/>
    <property type="project" value="UniProtKB-KW"/>
</dbReference>
<dbReference type="InterPro" id="IPR003439">
    <property type="entry name" value="ABC_transporter-like_ATP-bd"/>
</dbReference>
<keyword evidence="5 7" id="KW-0067">ATP-binding</keyword>
<organism evidence="7 8">
    <name type="scientific">Hylemonella gracilis str. Niagara R</name>
    <dbReference type="NCBI Taxonomy" id="1458275"/>
    <lineage>
        <taxon>Bacteria</taxon>
        <taxon>Pseudomonadati</taxon>
        <taxon>Pseudomonadota</taxon>
        <taxon>Betaproteobacteria</taxon>
        <taxon>Burkholderiales</taxon>
        <taxon>Comamonadaceae</taxon>
        <taxon>Hylemonella</taxon>
    </lineage>
</organism>
<dbReference type="CDD" id="cd10147">
    <property type="entry name" value="Wzt_C-like"/>
    <property type="match status" value="1"/>
</dbReference>
<dbReference type="InterPro" id="IPR003593">
    <property type="entry name" value="AAA+_ATPase"/>
</dbReference>
<dbReference type="SUPFAM" id="SSF52540">
    <property type="entry name" value="P-loop containing nucleoside triphosphate hydrolases"/>
    <property type="match status" value="1"/>
</dbReference>
<dbReference type="GO" id="GO:0016887">
    <property type="term" value="F:ATP hydrolysis activity"/>
    <property type="evidence" value="ECO:0007669"/>
    <property type="project" value="InterPro"/>
</dbReference>
<evidence type="ECO:0000259" key="6">
    <source>
        <dbReference type="PROSITE" id="PS50893"/>
    </source>
</evidence>
<dbReference type="OrthoDB" id="9778870at2"/>
<evidence type="ECO:0000256" key="4">
    <source>
        <dbReference type="ARBA" id="ARBA00022741"/>
    </source>
</evidence>
<comment type="caution">
    <text evidence="7">The sequence shown here is derived from an EMBL/GenBank/DDBJ whole genome shotgun (WGS) entry which is preliminary data.</text>
</comment>
<dbReference type="InterPro" id="IPR027417">
    <property type="entry name" value="P-loop_NTPase"/>
</dbReference>
<dbReference type="GO" id="GO:0016020">
    <property type="term" value="C:membrane"/>
    <property type="evidence" value="ECO:0007669"/>
    <property type="project" value="InterPro"/>
</dbReference>
<dbReference type="PANTHER" id="PTHR46743:SF2">
    <property type="entry name" value="TEICHOIC ACIDS EXPORT ATP-BINDING PROTEIN TAGH"/>
    <property type="match status" value="1"/>
</dbReference>